<dbReference type="Gene3D" id="2.40.30.10">
    <property type="entry name" value="Translation factors"/>
    <property type="match status" value="1"/>
</dbReference>
<protein>
    <submittedName>
        <fullName evidence="2">NADPH-dependent glutamate synthase beta chain</fullName>
    </submittedName>
</protein>
<dbReference type="SUPFAM" id="SSF52343">
    <property type="entry name" value="Ferredoxin reductase-like, C-terminal NADP-linked domain"/>
    <property type="match status" value="1"/>
</dbReference>
<dbReference type="STRING" id="83401.SAMN05421742_10696"/>
<dbReference type="InterPro" id="IPR017927">
    <property type="entry name" value="FAD-bd_FR_type"/>
</dbReference>
<keyword evidence="3" id="KW-1185">Reference proteome</keyword>
<dbReference type="SUPFAM" id="SSF51905">
    <property type="entry name" value="FAD/NAD(P)-binding domain"/>
    <property type="match status" value="1"/>
</dbReference>
<reference evidence="3" key="1">
    <citation type="submission" date="2016-10" db="EMBL/GenBank/DDBJ databases">
        <authorList>
            <person name="Varghese N."/>
            <person name="Submissions S."/>
        </authorList>
    </citation>
    <scope>NUCLEOTIDE SEQUENCE [LARGE SCALE GENOMIC DNA]</scope>
    <source>
        <strain evidence="3">930I</strain>
    </source>
</reference>
<evidence type="ECO:0000259" key="1">
    <source>
        <dbReference type="PROSITE" id="PS51384"/>
    </source>
</evidence>
<dbReference type="Gene3D" id="3.50.50.60">
    <property type="entry name" value="FAD/NAD(P)-binding domain"/>
    <property type="match status" value="1"/>
</dbReference>
<dbReference type="GO" id="GO:0016491">
    <property type="term" value="F:oxidoreductase activity"/>
    <property type="evidence" value="ECO:0007669"/>
    <property type="project" value="InterPro"/>
</dbReference>
<sequence>MTASASSSPPLGMGFAFADLYDEAGLARLDAAFLDRLETDDADLAERLRAARGAPNSLGRRDEAELLLALGPHLDAFLGKLFPIAADLAQASAAQQALEPLFAAKRLFVQRIALKRHKPDEAAGFDGPALADRLAEAAGHRLDDETAFATQVMAWMADEAAHAEPLALAARYAAWAAHTPAGRAAHADGVLFRQPGRNDDAEKLVATVTTEVDGLPALVAPPEAVHGRDGFALTDSGCDLTGGLNEMHYCIHCHAQGKDSCAVGLKDRKTGAIQVNPLGREMLGCPLEERISEFQKAKTLGLLIAPLALIAIDNPMAAGTGHRICNDCMVACVYQNQKRDPVNIPQAETRTLKDVLELPWGFEIYSLLTRWNPLNLARPLPRPDSGRSVLVAGMGPAGYTLAHHLLNEGHWVAGIEGLKLEPLPAELSGVEVDGRRVPFRPLIHIADLQQPLDQRLVGGFGGVAEYGITVRWDKTFLAVIRLLLERRARFSLYGGVRLGGTLTVDEAFEAGFDHIALCLGAGRPTLIPMENGLAPGVRQASDFLMALQLGGAARPDSIANLQLRLPVAVIGGGLTAIDACTEALAYYPVQVEKYLTRHEALAAEKGEAAVLEALTPAERHVAEEWLDHARQLRGERARAKAAGEKPRLRELLDSWGGASVVYRKRLIDSPAYRNNPEEVTHALAEGIRFIEQGSPLAVEVDGDGQAEALLVDHPSGKHRLAARAIIVAAGTVPNVTLARETPGLTLDGRFFQAIEADGTPVAPERRVKPAQPHVLTHRRADGRGISFFGDQHPSFAGNVVSAMASAKQGYPVISALLAETPPAGEPTALRARLESDLRASVHAVNRLTPTIVEVVVKAPAAARHFQPGQFYRLQNLESLAPMVGQGPSATRLAMEGLALTGAAVDAEAGLLSLIVLEMGGSSDLCRLLKPGEPLVVMGPTGTPTHIPENETVLLAGGGLGNAVLFSIGRAMRQAGCKVLYFAGYRRPEDRYKVADILAASDTVVWCSDTEAPEFTPERPGDKVFIGNIVKAMEAYGAGQLGPVDIPLSAVDRIIAIGSDRMMAAVAEARHGVLAPYLKAGHLAIGSINSPMQCMLKEICAQCLQTHIDPETGEKSVVFSCYNQDQPLDHVDFPGLAQRLSQNTTAEKQTKAWLARCLHAVG</sequence>
<dbReference type="OrthoDB" id="9803192at2"/>
<organism evidence="2 3">
    <name type="scientific">Roseospirillum parvum</name>
    <dbReference type="NCBI Taxonomy" id="83401"/>
    <lineage>
        <taxon>Bacteria</taxon>
        <taxon>Pseudomonadati</taxon>
        <taxon>Pseudomonadota</taxon>
        <taxon>Alphaproteobacteria</taxon>
        <taxon>Rhodospirillales</taxon>
        <taxon>Rhodospirillaceae</taxon>
        <taxon>Roseospirillum</taxon>
    </lineage>
</organism>
<dbReference type="Gene3D" id="3.40.50.80">
    <property type="entry name" value="Nucleotide-binding domain of ferredoxin-NADP reductase (FNR) module"/>
    <property type="match status" value="1"/>
</dbReference>
<gene>
    <name evidence="2" type="ORF">SAMN05421742_10696</name>
</gene>
<dbReference type="GO" id="GO:0051536">
    <property type="term" value="F:iron-sulfur cluster binding"/>
    <property type="evidence" value="ECO:0007669"/>
    <property type="project" value="InterPro"/>
</dbReference>
<proteinExistence type="predicted"/>
<dbReference type="Gene3D" id="1.10.1060.10">
    <property type="entry name" value="Alpha-helical ferredoxin"/>
    <property type="match status" value="1"/>
</dbReference>
<feature type="domain" description="FAD-binding FR-type" evidence="1">
    <location>
        <begin position="834"/>
        <end position="946"/>
    </location>
</feature>
<dbReference type="Proteomes" id="UP000217076">
    <property type="component" value="Unassembled WGS sequence"/>
</dbReference>
<dbReference type="EMBL" id="FNCV01000006">
    <property type="protein sequence ID" value="SDH35419.1"/>
    <property type="molecule type" value="Genomic_DNA"/>
</dbReference>
<dbReference type="InterPro" id="IPR036188">
    <property type="entry name" value="FAD/NAD-bd_sf"/>
</dbReference>
<dbReference type="RefSeq" id="WP_092619411.1">
    <property type="nucleotide sequence ID" value="NZ_FNCV01000006.1"/>
</dbReference>
<name>A0A1G8BQI6_9PROT</name>
<dbReference type="InterPro" id="IPR039261">
    <property type="entry name" value="FNR_nucleotide-bd"/>
</dbReference>
<accession>A0A1G8BQI6</accession>
<evidence type="ECO:0000313" key="3">
    <source>
        <dbReference type="Proteomes" id="UP000217076"/>
    </source>
</evidence>
<dbReference type="InterPro" id="IPR017938">
    <property type="entry name" value="Riboflavin_synthase-like_b-brl"/>
</dbReference>
<dbReference type="InterPro" id="IPR009051">
    <property type="entry name" value="Helical_ferredxn"/>
</dbReference>
<dbReference type="PANTHER" id="PTHR43513:SF3">
    <property type="entry name" value="DIHYDROOROTATE DEHYDROGENASE B (NAD(+)), ELECTRON TRANSFER SUBUNIT-RELATED"/>
    <property type="match status" value="1"/>
</dbReference>
<dbReference type="AlphaFoldDB" id="A0A1G8BQI6"/>
<dbReference type="PANTHER" id="PTHR43513">
    <property type="entry name" value="DIHYDROOROTATE DEHYDROGENASE B (NAD(+)), ELECTRON TRANSFER SUBUNIT"/>
    <property type="match status" value="1"/>
</dbReference>
<dbReference type="PROSITE" id="PS51384">
    <property type="entry name" value="FAD_FR"/>
    <property type="match status" value="1"/>
</dbReference>
<dbReference type="SUPFAM" id="SSF63380">
    <property type="entry name" value="Riboflavin synthase domain-like"/>
    <property type="match status" value="1"/>
</dbReference>
<dbReference type="InterPro" id="IPR050353">
    <property type="entry name" value="PyrK_electron_transfer"/>
</dbReference>
<evidence type="ECO:0000313" key="2">
    <source>
        <dbReference type="EMBL" id="SDH35419.1"/>
    </source>
</evidence>
<dbReference type="CDD" id="cd06192">
    <property type="entry name" value="DHOD_e_trans_like"/>
    <property type="match status" value="1"/>
</dbReference>